<protein>
    <submittedName>
        <fullName evidence="1">Uncharacterized protein</fullName>
    </submittedName>
</protein>
<comment type="caution">
    <text evidence="1">The sequence shown here is derived from an EMBL/GenBank/DDBJ whole genome shotgun (WGS) entry which is preliminary data.</text>
</comment>
<evidence type="ECO:0000313" key="1">
    <source>
        <dbReference type="EMBL" id="CAD8143897.1"/>
    </source>
</evidence>
<proteinExistence type="predicted"/>
<dbReference type="Proteomes" id="UP000689195">
    <property type="component" value="Unassembled WGS sequence"/>
</dbReference>
<evidence type="ECO:0000313" key="2">
    <source>
        <dbReference type="Proteomes" id="UP000689195"/>
    </source>
</evidence>
<accession>A0A8S1SXD3</accession>
<dbReference type="EMBL" id="CAJJDO010000012">
    <property type="protein sequence ID" value="CAD8143897.1"/>
    <property type="molecule type" value="Genomic_DNA"/>
</dbReference>
<sequence length="700" mass="83700">MIVSSLGYSNKQLEQLKFQCNLKLLQRRVIMLFGFPSINIESDKIHAYLQGIHTQSEFEQLKKLRILISFIGEVSQINDWNDRCQIIKQRVLQFFNFQGLEIRWNDQQWLNEIDSIVTFRFNNPYYDTIPNNNFSYVCLFNLLGIKLPKELKYLKHQSFKQIQTSNLIDDFHLLCNIDEFNLVRKIRIFIQDITDRLNEFMTLIINIETMHSFDIQSIKNHYLTLCDELQNILISFTPTVINQDKTKDLQKQLLIIDENHQEKKQQITFKKTILTTSSTTIIQRTFESKTKKQKKKLKQEDYLNCRSSLLYLIENVDNSFNQIKQSQNSSQIYDNENSNDLISQVQNQLLNNAGFSQFKIIEYSLENIKSKILTYEYIQYKLEQLGYPCINLNEKYLISVLQEYKLYNQNKKTLIEKLFNIISESFIFNNSCQDVNKQISDLAIKYLSQISIHYPIKELNKILKAQCILKSKMQDYDNFKNQKFSYEKLSQILNRKFPQQVYQIKCSSTKIIFQQWGINQLLDIFNFYDLQNIRVTRSYINQVCTCLQELINFKELLQSNINVIQEFMQIEKQFLDVINQPLNFHIDSQYDQNSNLLHFQYFIDDDIFSEQIKQQILQIQDIDKIKEMQKPQNQENDKIYKLNQTDLYMFNLNYINIQDQSNFLCSHNQLDSPRFSFINKSQQQSDDQLLDSYEEEEFYS</sequence>
<dbReference type="OrthoDB" id="302261at2759"/>
<organism evidence="1 2">
    <name type="scientific">Paramecium pentaurelia</name>
    <dbReference type="NCBI Taxonomy" id="43138"/>
    <lineage>
        <taxon>Eukaryota</taxon>
        <taxon>Sar</taxon>
        <taxon>Alveolata</taxon>
        <taxon>Ciliophora</taxon>
        <taxon>Intramacronucleata</taxon>
        <taxon>Oligohymenophorea</taxon>
        <taxon>Peniculida</taxon>
        <taxon>Parameciidae</taxon>
        <taxon>Paramecium</taxon>
    </lineage>
</organism>
<dbReference type="AlphaFoldDB" id="A0A8S1SXD3"/>
<reference evidence="1" key="1">
    <citation type="submission" date="2021-01" db="EMBL/GenBank/DDBJ databases">
        <authorList>
            <consortium name="Genoscope - CEA"/>
            <person name="William W."/>
        </authorList>
    </citation>
    <scope>NUCLEOTIDE SEQUENCE</scope>
</reference>
<gene>
    <name evidence="1" type="ORF">PPENT_87.1.T0120459</name>
</gene>
<keyword evidence="2" id="KW-1185">Reference proteome</keyword>
<name>A0A8S1SXD3_9CILI</name>